<dbReference type="InterPro" id="IPR036388">
    <property type="entry name" value="WH-like_DNA-bd_sf"/>
</dbReference>
<sequence length="119" mass="14057">MSERKIPIYLECGYSIAMQVLGGKWKICIIEALRDKPLRPSLIFKEVPDATERVINQQLKELLEYKIIDRKIYAEQPPRTEYFLTNLGRSAFPILDALDQWGEENRKFYEELFNAEDED</sequence>
<dbReference type="InterPro" id="IPR036390">
    <property type="entry name" value="WH_DNA-bd_sf"/>
</dbReference>
<dbReference type="PANTHER" id="PTHR33204:SF29">
    <property type="entry name" value="TRANSCRIPTIONAL REGULATOR"/>
    <property type="match status" value="1"/>
</dbReference>
<comment type="caution">
    <text evidence="5">The sequence shown here is derived from an EMBL/GenBank/DDBJ whole genome shotgun (WGS) entry which is preliminary data.</text>
</comment>
<dbReference type="PANTHER" id="PTHR33204">
    <property type="entry name" value="TRANSCRIPTIONAL REGULATOR, MARR FAMILY"/>
    <property type="match status" value="1"/>
</dbReference>
<keyword evidence="2" id="KW-0238">DNA-binding</keyword>
<dbReference type="Proteomes" id="UP001209229">
    <property type="component" value="Unassembled WGS sequence"/>
</dbReference>
<reference evidence="5" key="1">
    <citation type="submission" date="2022-10" db="EMBL/GenBank/DDBJ databases">
        <authorList>
            <person name="Yu W.X."/>
        </authorList>
    </citation>
    <scope>NUCLEOTIDE SEQUENCE</scope>
    <source>
        <strain evidence="5">AAT</strain>
    </source>
</reference>
<evidence type="ECO:0000259" key="4">
    <source>
        <dbReference type="PROSITE" id="PS51118"/>
    </source>
</evidence>
<evidence type="ECO:0000256" key="1">
    <source>
        <dbReference type="ARBA" id="ARBA00023015"/>
    </source>
</evidence>
<dbReference type="GO" id="GO:0003677">
    <property type="term" value="F:DNA binding"/>
    <property type="evidence" value="ECO:0007669"/>
    <property type="project" value="UniProtKB-KW"/>
</dbReference>
<feature type="domain" description="HTH hxlR-type" evidence="4">
    <location>
        <begin position="12"/>
        <end position="110"/>
    </location>
</feature>
<gene>
    <name evidence="5" type="ORF">OM075_23325</name>
</gene>
<evidence type="ECO:0000313" key="5">
    <source>
        <dbReference type="EMBL" id="MCW3789414.1"/>
    </source>
</evidence>
<keyword evidence="6" id="KW-1185">Reference proteome</keyword>
<dbReference type="Pfam" id="PF01638">
    <property type="entry name" value="HxlR"/>
    <property type="match status" value="1"/>
</dbReference>
<protein>
    <submittedName>
        <fullName evidence="5">Helix-turn-helix transcriptional regulator</fullName>
    </submittedName>
</protein>
<dbReference type="Gene3D" id="1.10.10.10">
    <property type="entry name" value="Winged helix-like DNA-binding domain superfamily/Winged helix DNA-binding domain"/>
    <property type="match status" value="1"/>
</dbReference>
<keyword evidence="1" id="KW-0805">Transcription regulation</keyword>
<evidence type="ECO:0000256" key="2">
    <source>
        <dbReference type="ARBA" id="ARBA00023125"/>
    </source>
</evidence>
<evidence type="ECO:0000256" key="3">
    <source>
        <dbReference type="ARBA" id="ARBA00023163"/>
    </source>
</evidence>
<proteinExistence type="predicted"/>
<evidence type="ECO:0000313" key="6">
    <source>
        <dbReference type="Proteomes" id="UP001209229"/>
    </source>
</evidence>
<dbReference type="PROSITE" id="PS51118">
    <property type="entry name" value="HTH_HXLR"/>
    <property type="match status" value="1"/>
</dbReference>
<dbReference type="AlphaFoldDB" id="A0AAE3M9R5"/>
<organism evidence="5 6">
    <name type="scientific">Plebeiibacterium sediminum</name>
    <dbReference type="NCBI Taxonomy" id="2992112"/>
    <lineage>
        <taxon>Bacteria</taxon>
        <taxon>Pseudomonadati</taxon>
        <taxon>Bacteroidota</taxon>
        <taxon>Bacteroidia</taxon>
        <taxon>Marinilabiliales</taxon>
        <taxon>Marinilabiliaceae</taxon>
        <taxon>Plebeiibacterium</taxon>
    </lineage>
</organism>
<dbReference type="RefSeq" id="WP_301192967.1">
    <property type="nucleotide sequence ID" value="NZ_JAPDPJ010000108.1"/>
</dbReference>
<dbReference type="EMBL" id="JAPDPJ010000108">
    <property type="protein sequence ID" value="MCW3789414.1"/>
    <property type="molecule type" value="Genomic_DNA"/>
</dbReference>
<keyword evidence="3" id="KW-0804">Transcription</keyword>
<dbReference type="SUPFAM" id="SSF46785">
    <property type="entry name" value="Winged helix' DNA-binding domain"/>
    <property type="match status" value="1"/>
</dbReference>
<dbReference type="InterPro" id="IPR002577">
    <property type="entry name" value="HTH_HxlR"/>
</dbReference>
<accession>A0AAE3M9R5</accession>
<name>A0AAE3M9R5_9BACT</name>